<keyword evidence="2" id="KW-1185">Reference proteome</keyword>
<evidence type="ECO:0000313" key="1">
    <source>
        <dbReference type="EMBL" id="MFC4129050.1"/>
    </source>
</evidence>
<dbReference type="Proteomes" id="UP001595816">
    <property type="component" value="Unassembled WGS sequence"/>
</dbReference>
<evidence type="ECO:0000313" key="2">
    <source>
        <dbReference type="Proteomes" id="UP001595816"/>
    </source>
</evidence>
<name>A0ABV8LFN0_9ACTN</name>
<sequence>MRALIVTTFRDVDDPELVPLVEILASQNVGVVISGMLGAGAYLAKGMPSDLGVAIAILPPGGNEASGWSALMVEAGICLGTDIPLLTIVPRGHELPPALSGQQYVRAGLSDIDTLRLHVGMFVRAAEYRQPRPRLAEHWFDLKRHARTAELETAPPPEQTGSRLEWQVADLLRGSASMLARGEPRRRLGIDDGVDLAFSIGDPAKAIVVVVEVKTVRPEQQLEHAVSQLSSHVVRTRADLGLLVTDRPVHDATTVTQRGIVLLTLTQLQEVVRAGRLESILRDARNRAVHGA</sequence>
<comment type="caution">
    <text evidence="1">The sequence shown here is derived from an EMBL/GenBank/DDBJ whole genome shotgun (WGS) entry which is preliminary data.</text>
</comment>
<accession>A0ABV8LFN0</accession>
<dbReference type="EMBL" id="JBHSAY010000001">
    <property type="protein sequence ID" value="MFC4129050.1"/>
    <property type="molecule type" value="Genomic_DNA"/>
</dbReference>
<organism evidence="1 2">
    <name type="scientific">Hamadaea flava</name>
    <dbReference type="NCBI Taxonomy" id="1742688"/>
    <lineage>
        <taxon>Bacteria</taxon>
        <taxon>Bacillati</taxon>
        <taxon>Actinomycetota</taxon>
        <taxon>Actinomycetes</taxon>
        <taxon>Micromonosporales</taxon>
        <taxon>Micromonosporaceae</taxon>
        <taxon>Hamadaea</taxon>
    </lineage>
</organism>
<protein>
    <recommendedName>
        <fullName evidence="3">Restriction endonuclease type IV Mrr domain-containing protein</fullName>
    </recommendedName>
</protein>
<evidence type="ECO:0008006" key="3">
    <source>
        <dbReference type="Google" id="ProtNLM"/>
    </source>
</evidence>
<proteinExistence type="predicted"/>
<gene>
    <name evidence="1" type="ORF">ACFOZ4_00280</name>
</gene>
<reference evidence="2" key="1">
    <citation type="journal article" date="2019" name="Int. J. Syst. Evol. Microbiol.">
        <title>The Global Catalogue of Microorganisms (GCM) 10K type strain sequencing project: providing services to taxonomists for standard genome sequencing and annotation.</title>
        <authorList>
            <consortium name="The Broad Institute Genomics Platform"/>
            <consortium name="The Broad Institute Genome Sequencing Center for Infectious Disease"/>
            <person name="Wu L."/>
            <person name="Ma J."/>
        </authorList>
    </citation>
    <scope>NUCLEOTIDE SEQUENCE [LARGE SCALE GENOMIC DNA]</scope>
    <source>
        <strain evidence="2">CGMCC 4.7289</strain>
    </source>
</reference>
<dbReference type="RefSeq" id="WP_253754089.1">
    <property type="nucleotide sequence ID" value="NZ_JAMZDZ010000001.1"/>
</dbReference>